<dbReference type="RefSeq" id="WP_261693586.1">
    <property type="nucleotide sequence ID" value="NZ_CP104694.1"/>
</dbReference>
<feature type="binding site" evidence="8">
    <location>
        <position position="19"/>
    </location>
    <ligand>
        <name>GTP</name>
        <dbReference type="ChEBI" id="CHEBI:37565"/>
    </ligand>
</feature>
<evidence type="ECO:0000256" key="1">
    <source>
        <dbReference type="ARBA" id="ARBA00022490"/>
    </source>
</evidence>
<evidence type="ECO:0000256" key="5">
    <source>
        <dbReference type="ARBA" id="ARBA00022842"/>
    </source>
</evidence>
<evidence type="ECO:0000256" key="7">
    <source>
        <dbReference type="ARBA" id="ARBA00023150"/>
    </source>
</evidence>
<evidence type="ECO:0000313" key="10">
    <source>
        <dbReference type="EMBL" id="UXI66602.1"/>
    </source>
</evidence>
<dbReference type="HAMAP" id="MF_00316">
    <property type="entry name" value="MobA"/>
    <property type="match status" value="1"/>
</dbReference>
<feature type="domain" description="MobA-like NTP transferase" evidence="9">
    <location>
        <begin position="3"/>
        <end position="141"/>
    </location>
</feature>
<dbReference type="EC" id="2.7.7.77" evidence="8"/>
<dbReference type="Gene3D" id="3.90.550.10">
    <property type="entry name" value="Spore Coat Polysaccharide Biosynthesis Protein SpsA, Chain A"/>
    <property type="match status" value="1"/>
</dbReference>
<organism evidence="10 11">
    <name type="scientific">Tahibacter amnicola</name>
    <dbReference type="NCBI Taxonomy" id="2976241"/>
    <lineage>
        <taxon>Bacteria</taxon>
        <taxon>Pseudomonadati</taxon>
        <taxon>Pseudomonadota</taxon>
        <taxon>Gammaproteobacteria</taxon>
        <taxon>Lysobacterales</taxon>
        <taxon>Rhodanobacteraceae</taxon>
        <taxon>Tahibacter</taxon>
    </lineage>
</organism>
<feature type="binding site" evidence="8">
    <location>
        <position position="94"/>
    </location>
    <ligand>
        <name>GTP</name>
        <dbReference type="ChEBI" id="CHEBI:37565"/>
    </ligand>
</feature>
<feature type="binding site" evidence="8">
    <location>
        <begin position="6"/>
        <end position="8"/>
    </location>
    <ligand>
        <name>GTP</name>
        <dbReference type="ChEBI" id="CHEBI:37565"/>
    </ligand>
</feature>
<dbReference type="InterPro" id="IPR025877">
    <property type="entry name" value="MobA-like_NTP_Trfase"/>
</dbReference>
<evidence type="ECO:0000256" key="4">
    <source>
        <dbReference type="ARBA" id="ARBA00022741"/>
    </source>
</evidence>
<keyword evidence="11" id="KW-1185">Reference proteome</keyword>
<dbReference type="PANTHER" id="PTHR19136:SF81">
    <property type="entry name" value="MOLYBDENUM COFACTOR GUANYLYLTRANSFERASE"/>
    <property type="match status" value="1"/>
</dbReference>
<keyword evidence="3 8" id="KW-0479">Metal-binding</keyword>
<keyword evidence="4 8" id="KW-0547">Nucleotide-binding</keyword>
<dbReference type="NCBIfam" id="TIGR02665">
    <property type="entry name" value="molyb_mobA"/>
    <property type="match status" value="1"/>
</dbReference>
<comment type="subunit">
    <text evidence="8">Monomer.</text>
</comment>
<comment type="caution">
    <text evidence="8">Lacks conserved residue(s) required for the propagation of feature annotation.</text>
</comment>
<keyword evidence="7 8" id="KW-0501">Molybdenum cofactor biosynthesis</keyword>
<dbReference type="InterPro" id="IPR013482">
    <property type="entry name" value="Molybde_CF_guanTrfase"/>
</dbReference>
<evidence type="ECO:0000259" key="9">
    <source>
        <dbReference type="Pfam" id="PF12804"/>
    </source>
</evidence>
<dbReference type="Proteomes" id="UP001064632">
    <property type="component" value="Chromosome"/>
</dbReference>
<protein>
    <recommendedName>
        <fullName evidence="8">Molybdenum cofactor guanylyltransferase</fullName>
        <shortName evidence="8">MoCo guanylyltransferase</shortName>
        <ecNumber evidence="8">2.7.7.77</ecNumber>
    </recommendedName>
    <alternativeName>
        <fullName evidence="8">GTP:molybdopterin guanylyltransferase</fullName>
    </alternativeName>
    <alternativeName>
        <fullName evidence="8">Mo-MPT guanylyltransferase</fullName>
    </alternativeName>
    <alternativeName>
        <fullName evidence="8">Molybdopterin guanylyltransferase</fullName>
    </alternativeName>
    <alternativeName>
        <fullName evidence="8">Molybdopterin-guanine dinucleotide synthase</fullName>
        <shortName evidence="8">MGD synthase</shortName>
    </alternativeName>
</protein>
<keyword evidence="5 8" id="KW-0460">Magnesium</keyword>
<dbReference type="SUPFAM" id="SSF53448">
    <property type="entry name" value="Nucleotide-diphospho-sugar transferases"/>
    <property type="match status" value="1"/>
</dbReference>
<evidence type="ECO:0000313" key="11">
    <source>
        <dbReference type="Proteomes" id="UP001064632"/>
    </source>
</evidence>
<evidence type="ECO:0000256" key="3">
    <source>
        <dbReference type="ARBA" id="ARBA00022723"/>
    </source>
</evidence>
<comment type="function">
    <text evidence="8">Transfers a GMP moiety from GTP to Mo-molybdopterin (Mo-MPT) cofactor (Moco or molybdenum cofactor) to form Mo-molybdopterin guanine dinucleotide (Mo-MGD) cofactor.</text>
</comment>
<comment type="catalytic activity">
    <reaction evidence="8">
        <text>Mo-molybdopterin + GTP + H(+) = Mo-molybdopterin guanine dinucleotide + diphosphate</text>
        <dbReference type="Rhea" id="RHEA:34243"/>
        <dbReference type="ChEBI" id="CHEBI:15378"/>
        <dbReference type="ChEBI" id="CHEBI:33019"/>
        <dbReference type="ChEBI" id="CHEBI:37565"/>
        <dbReference type="ChEBI" id="CHEBI:71302"/>
        <dbReference type="ChEBI" id="CHEBI:71310"/>
        <dbReference type="EC" id="2.7.7.77"/>
    </reaction>
</comment>
<keyword evidence="6 8" id="KW-0342">GTP-binding</keyword>
<dbReference type="EMBL" id="CP104694">
    <property type="protein sequence ID" value="UXI66602.1"/>
    <property type="molecule type" value="Genomic_DNA"/>
</dbReference>
<keyword evidence="1 8" id="KW-0963">Cytoplasm</keyword>
<comment type="domain">
    <text evidence="8">The N-terminal domain determines nucleotide recognition and specific binding, while the C-terminal domain determines the specific binding to the target protein.</text>
</comment>
<dbReference type="GO" id="GO:0061603">
    <property type="term" value="F:molybdenum cofactor guanylyltransferase activity"/>
    <property type="evidence" value="ECO:0007669"/>
    <property type="project" value="UniProtKB-EC"/>
</dbReference>
<dbReference type="PANTHER" id="PTHR19136">
    <property type="entry name" value="MOLYBDENUM COFACTOR GUANYLYLTRANSFERASE"/>
    <property type="match status" value="1"/>
</dbReference>
<accession>A0ABY6B9Z2</accession>
<dbReference type="Pfam" id="PF12804">
    <property type="entry name" value="NTP_transf_3"/>
    <property type="match status" value="1"/>
</dbReference>
<proteinExistence type="inferred from homology"/>
<dbReference type="CDD" id="cd02503">
    <property type="entry name" value="MobA"/>
    <property type="match status" value="1"/>
</dbReference>
<sequence>MTAAILAGGAGSRFGGQDKGLVDLCGRPLVHWVTQALRPQCQALLIVANRNLDRYAELGPVVADAQAGFPGPLEGIRAALGAVLTPWMLTVPVDCPRPGSDLASRLASAVVPGCAGTVAFDGVRRQPLFALYHVPALRAAALPAQSGSVWQWQDALGIREVSFADTPGRFHNLNTLEELRAFAASAATGSAPAGDQPLGGGNR</sequence>
<dbReference type="InterPro" id="IPR029044">
    <property type="entry name" value="Nucleotide-diphossugar_trans"/>
</dbReference>
<keyword evidence="2 8" id="KW-0808">Transferase</keyword>
<evidence type="ECO:0000256" key="2">
    <source>
        <dbReference type="ARBA" id="ARBA00022679"/>
    </source>
</evidence>
<feature type="binding site" evidence="8">
    <location>
        <position position="64"/>
    </location>
    <ligand>
        <name>GTP</name>
        <dbReference type="ChEBI" id="CHEBI:37565"/>
    </ligand>
</feature>
<name>A0ABY6B9Z2_9GAMM</name>
<evidence type="ECO:0000256" key="6">
    <source>
        <dbReference type="ARBA" id="ARBA00023134"/>
    </source>
</evidence>
<gene>
    <name evidence="8 10" type="primary">mobA</name>
    <name evidence="10" type="ORF">N4264_17845</name>
</gene>
<reference evidence="10" key="1">
    <citation type="submission" date="2022-09" db="EMBL/GenBank/DDBJ databases">
        <title>Tahibacter sp. nov., isolated from a fresh water.</title>
        <authorList>
            <person name="Baek J.H."/>
            <person name="Lee J.K."/>
            <person name="Kim J.M."/>
            <person name="Jeon C.O."/>
        </authorList>
    </citation>
    <scope>NUCLEOTIDE SEQUENCE</scope>
    <source>
        <strain evidence="10">W38</strain>
    </source>
</reference>
<keyword evidence="10" id="KW-0548">Nucleotidyltransferase</keyword>
<comment type="similarity">
    <text evidence="8">Belongs to the MobA family.</text>
</comment>
<feature type="binding site" evidence="8">
    <location>
        <position position="94"/>
    </location>
    <ligand>
        <name>Mg(2+)</name>
        <dbReference type="ChEBI" id="CHEBI:18420"/>
    </ligand>
</feature>
<evidence type="ECO:0000256" key="8">
    <source>
        <dbReference type="HAMAP-Rule" id="MF_00316"/>
    </source>
</evidence>
<comment type="cofactor">
    <cofactor evidence="8">
        <name>Mg(2+)</name>
        <dbReference type="ChEBI" id="CHEBI:18420"/>
    </cofactor>
</comment>
<comment type="subcellular location">
    <subcellularLocation>
        <location evidence="8">Cytoplasm</location>
    </subcellularLocation>
</comment>